<gene>
    <name evidence="6" type="ORF">SAMN05660324_1947</name>
</gene>
<dbReference type="Proteomes" id="UP000198863">
    <property type="component" value="Unassembled WGS sequence"/>
</dbReference>
<dbReference type="InterPro" id="IPR038765">
    <property type="entry name" value="Papain-like_cys_pep_sf"/>
</dbReference>
<dbReference type="AlphaFoldDB" id="A0A1G7SB53"/>
<dbReference type="PROSITE" id="PS51935">
    <property type="entry name" value="NLPC_P60"/>
    <property type="match status" value="1"/>
</dbReference>
<dbReference type="PANTHER" id="PTHR47359:SF3">
    <property type="entry name" value="NLP_P60 DOMAIN-CONTAINING PROTEIN-RELATED"/>
    <property type="match status" value="1"/>
</dbReference>
<sequence length="368" mass="36324">MTSGQGMAKGAAAAAVPVITVVTAMLLVLTGGGATPAGASTGLCAGAGSGQTVGGVDLDADQMGHAWTIVSTVAGRQLPVRAAVIAVATAYTESRLVNSAVQTDHDSEGLFQQRVSIYTEAVAIDPVRSTNAFLDRMVGVPGWETRPIGDVAQAVQISAYPDRYALHIGLAEGVVGQIWPTASSGVGAGDGTGTSTAAICPGAGGAQPVGEFVGPMGGNTTGTPTVPAGLVINGSPQGVAAVQYALAQLGKPYIWAAAGPNAFDCSGLTMAAWAAAGVALPHNAAAQTGHGTPGAINLTDAVAGDLVMIPGSGGTALRPGHVGMVAGYVDAADGRHLYLVHAPMSGVPVIVTEASRWAGQVVAVRHIG</sequence>
<evidence type="ECO:0000313" key="6">
    <source>
        <dbReference type="EMBL" id="SDG20154.1"/>
    </source>
</evidence>
<dbReference type="RefSeq" id="WP_242658270.1">
    <property type="nucleotide sequence ID" value="NZ_FNCF01000003.1"/>
</dbReference>
<comment type="similarity">
    <text evidence="1">Belongs to the peptidase C40 family.</text>
</comment>
<feature type="domain" description="NlpC/P60" evidence="5">
    <location>
        <begin position="235"/>
        <end position="368"/>
    </location>
</feature>
<dbReference type="GO" id="GO:0008234">
    <property type="term" value="F:cysteine-type peptidase activity"/>
    <property type="evidence" value="ECO:0007669"/>
    <property type="project" value="UniProtKB-KW"/>
</dbReference>
<evidence type="ECO:0000313" key="7">
    <source>
        <dbReference type="Proteomes" id="UP000198863"/>
    </source>
</evidence>
<dbReference type="PANTHER" id="PTHR47359">
    <property type="entry name" value="PEPTIDOGLYCAN DL-ENDOPEPTIDASE CWLO"/>
    <property type="match status" value="1"/>
</dbReference>
<dbReference type="InterPro" id="IPR000064">
    <property type="entry name" value="NLP_P60_dom"/>
</dbReference>
<dbReference type="SUPFAM" id="SSF54001">
    <property type="entry name" value="Cysteine proteinases"/>
    <property type="match status" value="1"/>
</dbReference>
<name>A0A1G7SB53_9ACTN</name>
<dbReference type="Gene3D" id="3.90.1720.10">
    <property type="entry name" value="endopeptidase domain like (from Nostoc punctiforme)"/>
    <property type="match status" value="1"/>
</dbReference>
<keyword evidence="7" id="KW-1185">Reference proteome</keyword>
<keyword evidence="2" id="KW-0645">Protease</keyword>
<dbReference type="EMBL" id="FNCF01000003">
    <property type="protein sequence ID" value="SDG20154.1"/>
    <property type="molecule type" value="Genomic_DNA"/>
</dbReference>
<organism evidence="6 7">
    <name type="scientific">Klenkia brasiliensis</name>
    <dbReference type="NCBI Taxonomy" id="333142"/>
    <lineage>
        <taxon>Bacteria</taxon>
        <taxon>Bacillati</taxon>
        <taxon>Actinomycetota</taxon>
        <taxon>Actinomycetes</taxon>
        <taxon>Geodermatophilales</taxon>
        <taxon>Geodermatophilaceae</taxon>
        <taxon>Klenkia</taxon>
    </lineage>
</organism>
<evidence type="ECO:0000256" key="4">
    <source>
        <dbReference type="ARBA" id="ARBA00022807"/>
    </source>
</evidence>
<evidence type="ECO:0000259" key="5">
    <source>
        <dbReference type="PROSITE" id="PS51935"/>
    </source>
</evidence>
<protein>
    <submittedName>
        <fullName evidence="6">NlpC/P60 family protein</fullName>
    </submittedName>
</protein>
<accession>A0A1G7SB53</accession>
<keyword evidence="4" id="KW-0788">Thiol protease</keyword>
<dbReference type="GO" id="GO:0006508">
    <property type="term" value="P:proteolysis"/>
    <property type="evidence" value="ECO:0007669"/>
    <property type="project" value="UniProtKB-KW"/>
</dbReference>
<evidence type="ECO:0000256" key="3">
    <source>
        <dbReference type="ARBA" id="ARBA00022801"/>
    </source>
</evidence>
<reference evidence="7" key="1">
    <citation type="submission" date="2016-10" db="EMBL/GenBank/DDBJ databases">
        <authorList>
            <person name="Varghese N."/>
            <person name="Submissions S."/>
        </authorList>
    </citation>
    <scope>NUCLEOTIDE SEQUENCE [LARGE SCALE GENOMIC DNA]</scope>
    <source>
        <strain evidence="7">DSM 44526</strain>
    </source>
</reference>
<evidence type="ECO:0000256" key="1">
    <source>
        <dbReference type="ARBA" id="ARBA00007074"/>
    </source>
</evidence>
<evidence type="ECO:0000256" key="2">
    <source>
        <dbReference type="ARBA" id="ARBA00022670"/>
    </source>
</evidence>
<proteinExistence type="inferred from homology"/>
<dbReference type="InterPro" id="IPR051794">
    <property type="entry name" value="PG_Endopeptidase_C40"/>
</dbReference>
<keyword evidence="3" id="KW-0378">Hydrolase</keyword>
<dbReference type="Pfam" id="PF00877">
    <property type="entry name" value="NLPC_P60"/>
    <property type="match status" value="1"/>
</dbReference>